<dbReference type="PANTHER" id="PTHR45527:SF1">
    <property type="entry name" value="FATTY ACID SYNTHASE"/>
    <property type="match status" value="1"/>
</dbReference>
<dbReference type="InterPro" id="IPR000873">
    <property type="entry name" value="AMP-dep_synth/lig_dom"/>
</dbReference>
<dbReference type="GO" id="GO:0005737">
    <property type="term" value="C:cytoplasm"/>
    <property type="evidence" value="ECO:0007669"/>
    <property type="project" value="TreeGrafter"/>
</dbReference>
<evidence type="ECO:0000256" key="1">
    <source>
        <dbReference type="ARBA" id="ARBA00022450"/>
    </source>
</evidence>
<feature type="domain" description="Carrier" evidence="3">
    <location>
        <begin position="522"/>
        <end position="597"/>
    </location>
</feature>
<dbReference type="NCBIfam" id="TIGR01733">
    <property type="entry name" value="AA-adenyl-dom"/>
    <property type="match status" value="1"/>
</dbReference>
<dbReference type="GO" id="GO:0031177">
    <property type="term" value="F:phosphopantetheine binding"/>
    <property type="evidence" value="ECO:0007669"/>
    <property type="project" value="InterPro"/>
</dbReference>
<dbReference type="GO" id="GO:0044550">
    <property type="term" value="P:secondary metabolite biosynthetic process"/>
    <property type="evidence" value="ECO:0007669"/>
    <property type="project" value="TreeGrafter"/>
</dbReference>
<dbReference type="InterPro" id="IPR010071">
    <property type="entry name" value="AA_adenyl_dom"/>
</dbReference>
<dbReference type="InterPro" id="IPR036736">
    <property type="entry name" value="ACP-like_sf"/>
</dbReference>
<dbReference type="CDD" id="cd05930">
    <property type="entry name" value="A_NRPS"/>
    <property type="match status" value="1"/>
</dbReference>
<evidence type="ECO:0000313" key="5">
    <source>
        <dbReference type="Proteomes" id="UP000251891"/>
    </source>
</evidence>
<keyword evidence="5" id="KW-1185">Reference proteome</keyword>
<dbReference type="Proteomes" id="UP000251891">
    <property type="component" value="Unassembled WGS sequence"/>
</dbReference>
<accession>A0A365H0N4</accession>
<name>A0A365H0N4_9ACTN</name>
<dbReference type="Gene3D" id="1.10.1200.10">
    <property type="entry name" value="ACP-like"/>
    <property type="match status" value="1"/>
</dbReference>
<dbReference type="PANTHER" id="PTHR45527">
    <property type="entry name" value="NONRIBOSOMAL PEPTIDE SYNTHETASE"/>
    <property type="match status" value="1"/>
</dbReference>
<dbReference type="Gene3D" id="3.30.300.30">
    <property type="match status" value="1"/>
</dbReference>
<dbReference type="SMART" id="SM00823">
    <property type="entry name" value="PKS_PP"/>
    <property type="match status" value="1"/>
</dbReference>
<organism evidence="4 5">
    <name type="scientific">Actinomadura craniellae</name>
    <dbReference type="NCBI Taxonomy" id="2231787"/>
    <lineage>
        <taxon>Bacteria</taxon>
        <taxon>Bacillati</taxon>
        <taxon>Actinomycetota</taxon>
        <taxon>Actinomycetes</taxon>
        <taxon>Streptosporangiales</taxon>
        <taxon>Thermomonosporaceae</taxon>
        <taxon>Actinomadura</taxon>
    </lineage>
</organism>
<protein>
    <submittedName>
        <fullName evidence="4">Adenylation domain-containing protein</fullName>
    </submittedName>
</protein>
<dbReference type="InterPro" id="IPR045851">
    <property type="entry name" value="AMP-bd_C_sf"/>
</dbReference>
<dbReference type="InterPro" id="IPR009081">
    <property type="entry name" value="PP-bd_ACP"/>
</dbReference>
<dbReference type="RefSeq" id="WP_111870195.1">
    <property type="nucleotide sequence ID" value="NZ_QLYX01000012.1"/>
</dbReference>
<dbReference type="InterPro" id="IPR042099">
    <property type="entry name" value="ANL_N_sf"/>
</dbReference>
<comment type="caution">
    <text evidence="4">The sequence shown here is derived from an EMBL/GenBank/DDBJ whole genome shotgun (WGS) entry which is preliminary data.</text>
</comment>
<dbReference type="InterPro" id="IPR006162">
    <property type="entry name" value="Ppantetheine_attach_site"/>
</dbReference>
<dbReference type="OrthoDB" id="2472181at2"/>
<dbReference type="InterPro" id="IPR020806">
    <property type="entry name" value="PKS_PP-bd"/>
</dbReference>
<evidence type="ECO:0000259" key="3">
    <source>
        <dbReference type="PROSITE" id="PS50075"/>
    </source>
</evidence>
<dbReference type="PROSITE" id="PS00012">
    <property type="entry name" value="PHOSPHOPANTETHEINE"/>
    <property type="match status" value="1"/>
</dbReference>
<dbReference type="Pfam" id="PF00550">
    <property type="entry name" value="PP-binding"/>
    <property type="match status" value="1"/>
</dbReference>
<dbReference type="PROSITE" id="PS50075">
    <property type="entry name" value="CARRIER"/>
    <property type="match status" value="1"/>
</dbReference>
<evidence type="ECO:0000313" key="4">
    <source>
        <dbReference type="EMBL" id="RAY12588.1"/>
    </source>
</evidence>
<keyword evidence="1" id="KW-0596">Phosphopantetheine</keyword>
<proteinExistence type="predicted"/>
<keyword evidence="2" id="KW-0597">Phosphoprotein</keyword>
<evidence type="ECO:0000256" key="2">
    <source>
        <dbReference type="ARBA" id="ARBA00022553"/>
    </source>
</evidence>
<sequence length="605" mass="63885">MRKQHDLQGVPSLSDAFERAVRRAADRTALEYGDVTLTYRELNARANRLARRLQREDVRPGTRVGMHVSRSIELYVTLLALLKAGACVVPLNPAHPLAVRRAVAAEAALPLVVGDGPIDLGEGVTVRDAAGLLAGSAGLADTDLGLAADPESTAFILFTSGSTGRPKGVRIAHRGISRIADHNGEVAVGPGDAFLQLAALSFAASTTDIWLSLLHGARLVVAPPELPSLPDLAATITERKVTFLNLPCGLFNLLVTHHPDALREVRTIIISGEFASPPHLARALRATDATIYNAFGCTENSALTAVHRVTEDDLGGGAVPVGRPLPGVTMHVLDGSLRPCPPGEVGELCIGGAGVALGYLNAPALTAQKFVDDPLRGSLEIHTGAVDHPVLLRTGDLARTTPGGEIALVGRTDQMVKIRGFRVETREVELALRQAAPVDQVVVKAFDAADNLKELVAFYTTGDDAPVPVGDLLAGLRERLPDYMHPARFHHRTELPVNLNGKVDRMALEEPRDARPAAAGAPVDDPLASVIAGLYRTIAGVPELGTRDSFIAAGGNSLQFIQLAAGLRQVLGVTVQAEDVFQHDTAESLAARVEEIRAGVPARTG</sequence>
<dbReference type="Gene3D" id="3.40.50.12780">
    <property type="entry name" value="N-terminal domain of ligase-like"/>
    <property type="match status" value="1"/>
</dbReference>
<dbReference type="Pfam" id="PF00501">
    <property type="entry name" value="AMP-binding"/>
    <property type="match status" value="1"/>
</dbReference>
<dbReference type="InterPro" id="IPR020845">
    <property type="entry name" value="AMP-binding_CS"/>
</dbReference>
<gene>
    <name evidence="4" type="ORF">DPM19_23595</name>
</gene>
<reference evidence="4 5" key="1">
    <citation type="submission" date="2018-06" db="EMBL/GenBank/DDBJ databases">
        <title>Actinomadura craniellae sp. nov. isolated from marine sponge Craniella sp.</title>
        <authorList>
            <person name="Li L."/>
            <person name="Xu Q.H."/>
            <person name="Lin H.W."/>
            <person name="Lu Y.H."/>
        </authorList>
    </citation>
    <scope>NUCLEOTIDE SEQUENCE [LARGE SCALE GENOMIC DNA]</scope>
    <source>
        <strain evidence="4 5">LHW63021</strain>
    </source>
</reference>
<dbReference type="SUPFAM" id="SSF56801">
    <property type="entry name" value="Acetyl-CoA synthetase-like"/>
    <property type="match status" value="1"/>
</dbReference>
<dbReference type="GO" id="GO:0043041">
    <property type="term" value="P:amino acid activation for nonribosomal peptide biosynthetic process"/>
    <property type="evidence" value="ECO:0007669"/>
    <property type="project" value="TreeGrafter"/>
</dbReference>
<dbReference type="AlphaFoldDB" id="A0A365H0N4"/>
<dbReference type="EMBL" id="QLYX01000012">
    <property type="protein sequence ID" value="RAY12588.1"/>
    <property type="molecule type" value="Genomic_DNA"/>
</dbReference>
<dbReference type="SUPFAM" id="SSF47336">
    <property type="entry name" value="ACP-like"/>
    <property type="match status" value="1"/>
</dbReference>
<dbReference type="PROSITE" id="PS00455">
    <property type="entry name" value="AMP_BINDING"/>
    <property type="match status" value="1"/>
</dbReference>